<keyword evidence="5 7" id="KW-0472">Membrane</keyword>
<evidence type="ECO:0000256" key="7">
    <source>
        <dbReference type="SAM" id="Phobius"/>
    </source>
</evidence>
<name>A0ABN1URA7_9ACTN</name>
<evidence type="ECO:0000313" key="9">
    <source>
        <dbReference type="Proteomes" id="UP001501371"/>
    </source>
</evidence>
<feature type="transmembrane region" description="Helical" evidence="7">
    <location>
        <begin position="349"/>
        <end position="367"/>
    </location>
</feature>
<comment type="caution">
    <text evidence="8">The sequence shown here is derived from an EMBL/GenBank/DDBJ whole genome shotgun (WGS) entry which is preliminary data.</text>
</comment>
<keyword evidence="3 7" id="KW-0812">Transmembrane</keyword>
<comment type="subcellular location">
    <subcellularLocation>
        <location evidence="1">Cell membrane</location>
        <topology evidence="1">Multi-pass membrane protein</topology>
    </subcellularLocation>
</comment>
<sequence length="437" mass="45133">MSTSSSTSSTGTTSTSTTRAGAGSARGSAPKKGGRRPLTLPVVLLIIAGALALVSLVRLISGADDITSVGQVSGALELAIPIGLAGLGGLWAERAGVVNIGLEGMMVLGTWFGAWAGFQWGPWAGVVLGILGGALGGLLHAVVTVTFGVNHIVSGVAINILAVGATRYLSNFAFDGVEGGSSKQSPRIDAITEITVPGLADWMQDLQARHWFLVSDLAGVIGGLVTDLSLLTVVALLLVPGTWWVLWRTAFGLRLRSCGENPVAAESLGVNVYRYKYIAVTVSGGLAGLGGAFLAIVATGIYQEGQTGGRGYIGLAAMIFGNWMPGGLALGAGLFGFTDSLKLRGGAENVHAMLLLLGILLVLVVAWQLYKKKYVAAVVSAAVAALLFLWYALTDQVPSQFVDAAPYVTTLLVLALSAQRLRMPKADGLPYRKGQGT</sequence>
<dbReference type="EMBL" id="BAAAKV010000011">
    <property type="protein sequence ID" value="GAA1160832.1"/>
    <property type="molecule type" value="Genomic_DNA"/>
</dbReference>
<evidence type="ECO:0000256" key="2">
    <source>
        <dbReference type="ARBA" id="ARBA00022475"/>
    </source>
</evidence>
<feature type="compositionally biased region" description="Low complexity" evidence="6">
    <location>
        <begin position="1"/>
        <end position="28"/>
    </location>
</feature>
<evidence type="ECO:0000256" key="1">
    <source>
        <dbReference type="ARBA" id="ARBA00004651"/>
    </source>
</evidence>
<feature type="transmembrane region" description="Helical" evidence="7">
    <location>
        <begin position="277"/>
        <end position="301"/>
    </location>
</feature>
<feature type="transmembrane region" description="Helical" evidence="7">
    <location>
        <begin position="211"/>
        <end position="239"/>
    </location>
</feature>
<keyword evidence="4 7" id="KW-1133">Transmembrane helix</keyword>
<reference evidence="8 9" key="1">
    <citation type="journal article" date="2019" name="Int. J. Syst. Evol. Microbiol.">
        <title>The Global Catalogue of Microorganisms (GCM) 10K type strain sequencing project: providing services to taxonomists for standard genome sequencing and annotation.</title>
        <authorList>
            <consortium name="The Broad Institute Genomics Platform"/>
            <consortium name="The Broad Institute Genome Sequencing Center for Infectious Disease"/>
            <person name="Wu L."/>
            <person name="Ma J."/>
        </authorList>
    </citation>
    <scope>NUCLEOTIDE SEQUENCE [LARGE SCALE GENOMIC DNA]</scope>
    <source>
        <strain evidence="8 9">JCM 12696</strain>
    </source>
</reference>
<dbReference type="CDD" id="cd06580">
    <property type="entry name" value="TM_PBP1_transp_TpRbsC_like"/>
    <property type="match status" value="1"/>
</dbReference>
<dbReference type="PANTHER" id="PTHR43370">
    <property type="entry name" value="SUGAR ABC TRANSPORTER INTEGRAL MEMBRANE PROTEIN-RELATED"/>
    <property type="match status" value="1"/>
</dbReference>
<feature type="transmembrane region" description="Helical" evidence="7">
    <location>
        <begin position="72"/>
        <end position="90"/>
    </location>
</feature>
<evidence type="ECO:0000256" key="4">
    <source>
        <dbReference type="ARBA" id="ARBA00022989"/>
    </source>
</evidence>
<evidence type="ECO:0000313" key="8">
    <source>
        <dbReference type="EMBL" id="GAA1160832.1"/>
    </source>
</evidence>
<gene>
    <name evidence="8" type="ORF">GCM10009654_16490</name>
</gene>
<dbReference type="Pfam" id="PF02653">
    <property type="entry name" value="BPD_transp_2"/>
    <property type="match status" value="1"/>
</dbReference>
<feature type="region of interest" description="Disordered" evidence="6">
    <location>
        <begin position="1"/>
        <end position="34"/>
    </location>
</feature>
<keyword evidence="9" id="KW-1185">Reference proteome</keyword>
<evidence type="ECO:0000256" key="3">
    <source>
        <dbReference type="ARBA" id="ARBA00022692"/>
    </source>
</evidence>
<dbReference type="RefSeq" id="WP_030747011.1">
    <property type="nucleotide sequence ID" value="NZ_BAAAKV010000011.1"/>
</dbReference>
<feature type="transmembrane region" description="Helical" evidence="7">
    <location>
        <begin position="313"/>
        <end position="337"/>
    </location>
</feature>
<evidence type="ECO:0000256" key="6">
    <source>
        <dbReference type="SAM" id="MobiDB-lite"/>
    </source>
</evidence>
<evidence type="ECO:0000256" key="5">
    <source>
        <dbReference type="ARBA" id="ARBA00023136"/>
    </source>
</evidence>
<dbReference type="Proteomes" id="UP001501371">
    <property type="component" value="Unassembled WGS sequence"/>
</dbReference>
<organism evidence="8 9">
    <name type="scientific">Streptomyces hebeiensis</name>
    <dbReference type="NCBI Taxonomy" id="229486"/>
    <lineage>
        <taxon>Bacteria</taxon>
        <taxon>Bacillati</taxon>
        <taxon>Actinomycetota</taxon>
        <taxon>Actinomycetes</taxon>
        <taxon>Kitasatosporales</taxon>
        <taxon>Streptomycetaceae</taxon>
        <taxon>Streptomyces</taxon>
    </lineage>
</organism>
<protein>
    <submittedName>
        <fullName evidence="8">ABC transporter permease</fullName>
    </submittedName>
</protein>
<feature type="transmembrane region" description="Helical" evidence="7">
    <location>
        <begin position="97"/>
        <end position="118"/>
    </location>
</feature>
<keyword evidence="2" id="KW-1003">Cell membrane</keyword>
<feature type="transmembrane region" description="Helical" evidence="7">
    <location>
        <begin position="124"/>
        <end position="149"/>
    </location>
</feature>
<feature type="transmembrane region" description="Helical" evidence="7">
    <location>
        <begin position="374"/>
        <end position="393"/>
    </location>
</feature>
<proteinExistence type="predicted"/>
<accession>A0ABN1URA7</accession>
<dbReference type="InterPro" id="IPR001851">
    <property type="entry name" value="ABC_transp_permease"/>
</dbReference>
<feature type="transmembrane region" description="Helical" evidence="7">
    <location>
        <begin position="38"/>
        <end position="60"/>
    </location>
</feature>
<dbReference type="PANTHER" id="PTHR43370:SF1">
    <property type="entry name" value="GUANOSINE ABC TRANSPORTER PERMEASE PROTEIN NUPQ"/>
    <property type="match status" value="1"/>
</dbReference>